<keyword evidence="1" id="KW-0732">Signal</keyword>
<reference evidence="2" key="2">
    <citation type="submission" date="2020-09" db="EMBL/GenBank/DDBJ databases">
        <authorList>
            <person name="Sun Q."/>
            <person name="Kim S."/>
        </authorList>
    </citation>
    <scope>NUCLEOTIDE SEQUENCE</scope>
    <source>
        <strain evidence="2">KCTC 23077</strain>
    </source>
</reference>
<evidence type="ECO:0008006" key="4">
    <source>
        <dbReference type="Google" id="ProtNLM"/>
    </source>
</evidence>
<comment type="caution">
    <text evidence="2">The sequence shown here is derived from an EMBL/GenBank/DDBJ whole genome shotgun (WGS) entry which is preliminary data.</text>
</comment>
<gene>
    <name evidence="2" type="ORF">GCM10007067_15370</name>
</gene>
<dbReference type="RefSeq" id="WP_189455075.1">
    <property type="nucleotide sequence ID" value="NZ_BMYD01000002.1"/>
</dbReference>
<accession>A0A918W7V6</accession>
<protein>
    <recommendedName>
        <fullName evidence="4">Phosphate ABC transporter substrate-binding protein</fullName>
    </recommendedName>
</protein>
<dbReference type="AlphaFoldDB" id="A0A918W7V6"/>
<organism evidence="2 3">
    <name type="scientific">Cognatilysobacter bugurensis</name>
    <dbReference type="NCBI Taxonomy" id="543356"/>
    <lineage>
        <taxon>Bacteria</taxon>
        <taxon>Pseudomonadati</taxon>
        <taxon>Pseudomonadota</taxon>
        <taxon>Gammaproteobacteria</taxon>
        <taxon>Lysobacterales</taxon>
        <taxon>Lysobacteraceae</taxon>
        <taxon>Cognatilysobacter</taxon>
    </lineage>
</organism>
<keyword evidence="3" id="KW-1185">Reference proteome</keyword>
<feature type="signal peptide" evidence="1">
    <location>
        <begin position="1"/>
        <end position="21"/>
    </location>
</feature>
<evidence type="ECO:0000256" key="1">
    <source>
        <dbReference type="SAM" id="SignalP"/>
    </source>
</evidence>
<proteinExistence type="predicted"/>
<evidence type="ECO:0000313" key="3">
    <source>
        <dbReference type="Proteomes" id="UP000646426"/>
    </source>
</evidence>
<evidence type="ECO:0000313" key="2">
    <source>
        <dbReference type="EMBL" id="GHA78878.1"/>
    </source>
</evidence>
<dbReference type="EMBL" id="BMYD01000002">
    <property type="protein sequence ID" value="GHA78878.1"/>
    <property type="molecule type" value="Genomic_DNA"/>
</dbReference>
<reference evidence="2" key="1">
    <citation type="journal article" date="2014" name="Int. J. Syst. Evol. Microbiol.">
        <title>Complete genome sequence of Corynebacterium casei LMG S-19264T (=DSM 44701T), isolated from a smear-ripened cheese.</title>
        <authorList>
            <consortium name="US DOE Joint Genome Institute (JGI-PGF)"/>
            <person name="Walter F."/>
            <person name="Albersmeier A."/>
            <person name="Kalinowski J."/>
            <person name="Ruckert C."/>
        </authorList>
    </citation>
    <scope>NUCLEOTIDE SEQUENCE</scope>
    <source>
        <strain evidence="2">KCTC 23077</strain>
    </source>
</reference>
<dbReference type="Proteomes" id="UP000646426">
    <property type="component" value="Unassembled WGS sequence"/>
</dbReference>
<sequence length="151" mass="16828">MKRAVTLLVWALTVASPAASAADDVQTLVAVASDRSPLAGLKPADLRLAFLALPVGEGGARPRPVINQSNPLLYEVFLQKVVFLSSQHYQRQMVSHVFQRGGTRPAVVDDERRVVELLREDPQRISFMWAKDAQRYEGLKVVRVLWQGPVR</sequence>
<feature type="chain" id="PRO_5037250566" description="Phosphate ABC transporter substrate-binding protein" evidence="1">
    <location>
        <begin position="22"/>
        <end position="151"/>
    </location>
</feature>
<name>A0A918W7V6_9GAMM</name>